<keyword evidence="2" id="KW-0808">Transferase</keyword>
<name>A0A9D7SWF2_9BACT</name>
<dbReference type="AlphaFoldDB" id="A0A9D7SWF2"/>
<organism evidence="5 6">
    <name type="scientific">Candidatus Opimibacter skivensis</name>
    <dbReference type="NCBI Taxonomy" id="2982028"/>
    <lineage>
        <taxon>Bacteria</taxon>
        <taxon>Pseudomonadati</taxon>
        <taxon>Bacteroidota</taxon>
        <taxon>Saprospiria</taxon>
        <taxon>Saprospirales</taxon>
        <taxon>Saprospiraceae</taxon>
        <taxon>Candidatus Opimibacter</taxon>
    </lineage>
</organism>
<dbReference type="InterPro" id="IPR002123">
    <property type="entry name" value="Plipid/glycerol_acylTrfase"/>
</dbReference>
<dbReference type="GO" id="GO:0003841">
    <property type="term" value="F:1-acylglycerol-3-phosphate O-acyltransferase activity"/>
    <property type="evidence" value="ECO:0007669"/>
    <property type="project" value="TreeGrafter"/>
</dbReference>
<sequence>MKYLSRLILRILGWKVILEIPADLKKYVVAVAPHTSWKDFFLGLVVRSSIGRKIYYLGKKELFDSPFGFFFWWTGGRPVDRKQKTGLVDQVVALFNGSEEFAIGIAPEGTRKKVSDFKTGFYFIAQKAGVPIIPCSFDYGHKTVHFMKPFYPTSDSEKDLDLIWSYFDGVMGAKVEGSISGRWREVEI</sequence>
<evidence type="ECO:0000256" key="3">
    <source>
        <dbReference type="ARBA" id="ARBA00023315"/>
    </source>
</evidence>
<dbReference type="SMART" id="SM00563">
    <property type="entry name" value="PlsC"/>
    <property type="match status" value="1"/>
</dbReference>
<evidence type="ECO:0000313" key="5">
    <source>
        <dbReference type="EMBL" id="MBK9983228.1"/>
    </source>
</evidence>
<dbReference type="GO" id="GO:0006654">
    <property type="term" value="P:phosphatidic acid biosynthetic process"/>
    <property type="evidence" value="ECO:0007669"/>
    <property type="project" value="TreeGrafter"/>
</dbReference>
<dbReference type="Pfam" id="PF01553">
    <property type="entry name" value="Acyltransferase"/>
    <property type="match status" value="1"/>
</dbReference>
<dbReference type="Proteomes" id="UP000808337">
    <property type="component" value="Unassembled WGS sequence"/>
</dbReference>
<evidence type="ECO:0000256" key="1">
    <source>
        <dbReference type="ARBA" id="ARBA00005189"/>
    </source>
</evidence>
<reference evidence="5 6" key="1">
    <citation type="submission" date="2020-10" db="EMBL/GenBank/DDBJ databases">
        <title>Connecting structure to function with the recovery of over 1000 high-quality activated sludge metagenome-assembled genomes encoding full-length rRNA genes using long-read sequencing.</title>
        <authorList>
            <person name="Singleton C.M."/>
            <person name="Petriglieri F."/>
            <person name="Kristensen J.M."/>
            <person name="Kirkegaard R.H."/>
            <person name="Michaelsen T.Y."/>
            <person name="Andersen M.H."/>
            <person name="Karst S.M."/>
            <person name="Dueholm M.S."/>
            <person name="Nielsen P.H."/>
            <person name="Albertsen M."/>
        </authorList>
    </citation>
    <scope>NUCLEOTIDE SEQUENCE [LARGE SCALE GENOMIC DNA]</scope>
    <source>
        <strain evidence="5">Ribe_18-Q3-R11-54_MAXAC.273</strain>
    </source>
</reference>
<proteinExistence type="predicted"/>
<evidence type="ECO:0000256" key="2">
    <source>
        <dbReference type="ARBA" id="ARBA00022679"/>
    </source>
</evidence>
<comment type="caution">
    <text evidence="5">The sequence shown here is derived from an EMBL/GenBank/DDBJ whole genome shotgun (WGS) entry which is preliminary data.</text>
</comment>
<gene>
    <name evidence="5" type="ORF">IPP15_12610</name>
</gene>
<accession>A0A9D7SWF2</accession>
<evidence type="ECO:0000313" key="6">
    <source>
        <dbReference type="Proteomes" id="UP000808337"/>
    </source>
</evidence>
<evidence type="ECO:0000259" key="4">
    <source>
        <dbReference type="SMART" id="SM00563"/>
    </source>
</evidence>
<dbReference type="PANTHER" id="PTHR10434:SF9">
    <property type="entry name" value="PHOSPHOLIPID_GLYCEROL ACYLTRANSFERASE DOMAIN-CONTAINING PROTEIN"/>
    <property type="match status" value="1"/>
</dbReference>
<dbReference type="PANTHER" id="PTHR10434">
    <property type="entry name" value="1-ACYL-SN-GLYCEROL-3-PHOSPHATE ACYLTRANSFERASE"/>
    <property type="match status" value="1"/>
</dbReference>
<comment type="pathway">
    <text evidence="1">Lipid metabolism.</text>
</comment>
<protein>
    <submittedName>
        <fullName evidence="5">1-acyl-sn-glycerol-3-phosphate acyltransferase</fullName>
    </submittedName>
</protein>
<keyword evidence="3 5" id="KW-0012">Acyltransferase</keyword>
<dbReference type="EMBL" id="JADKGY010000013">
    <property type="protein sequence ID" value="MBK9983228.1"/>
    <property type="molecule type" value="Genomic_DNA"/>
</dbReference>
<dbReference type="SUPFAM" id="SSF69593">
    <property type="entry name" value="Glycerol-3-phosphate (1)-acyltransferase"/>
    <property type="match status" value="1"/>
</dbReference>
<feature type="domain" description="Phospholipid/glycerol acyltransferase" evidence="4">
    <location>
        <begin position="28"/>
        <end position="140"/>
    </location>
</feature>